<feature type="binding site" evidence="6">
    <location>
        <position position="196"/>
    </location>
    <ligand>
        <name>S-adenosyl-L-methionine</name>
        <dbReference type="ChEBI" id="CHEBI:59789"/>
    </ligand>
</feature>
<proteinExistence type="inferred from homology"/>
<gene>
    <name evidence="7" type="ORF">PBRASI_LOCUS5828</name>
</gene>
<name>A0A9N9BH63_9GLOM</name>
<dbReference type="AlphaFoldDB" id="A0A9N9BH63"/>
<dbReference type="InterPro" id="IPR029063">
    <property type="entry name" value="SAM-dependent_MTases_sf"/>
</dbReference>
<evidence type="ECO:0000313" key="7">
    <source>
        <dbReference type="EMBL" id="CAG8565687.1"/>
    </source>
</evidence>
<evidence type="ECO:0000256" key="2">
    <source>
        <dbReference type="ARBA" id="ARBA00022603"/>
    </source>
</evidence>
<dbReference type="EC" id="2.1.1.-" evidence="5"/>
<feature type="binding site" evidence="6">
    <location>
        <position position="123"/>
    </location>
    <ligand>
        <name>S-adenosyl-L-methionine</name>
        <dbReference type="ChEBI" id="CHEBI:59789"/>
    </ligand>
</feature>
<comment type="caution">
    <text evidence="7">The sequence shown here is derived from an EMBL/GenBank/DDBJ whole genome shotgun (WGS) entry which is preliminary data.</text>
</comment>
<dbReference type="Pfam" id="PF05971">
    <property type="entry name" value="Methyltransf_10"/>
    <property type="match status" value="2"/>
</dbReference>
<feature type="binding site" evidence="6">
    <location>
        <position position="147"/>
    </location>
    <ligand>
        <name>S-adenosyl-L-methionine</name>
        <dbReference type="ChEBI" id="CHEBI:59789"/>
    </ligand>
</feature>
<evidence type="ECO:0000256" key="4">
    <source>
        <dbReference type="ARBA" id="ARBA00022691"/>
    </source>
</evidence>
<dbReference type="OrthoDB" id="514248at2759"/>
<evidence type="ECO:0000256" key="6">
    <source>
        <dbReference type="PIRSR" id="PIRSR037350-1"/>
    </source>
</evidence>
<dbReference type="GO" id="GO:0070475">
    <property type="term" value="P:rRNA base methylation"/>
    <property type="evidence" value="ECO:0007669"/>
    <property type="project" value="TreeGrafter"/>
</dbReference>
<keyword evidence="4 6" id="KW-0949">S-adenosyl-L-methionine</keyword>
<evidence type="ECO:0000256" key="5">
    <source>
        <dbReference type="PIRNR" id="PIRNR037350"/>
    </source>
</evidence>
<keyword evidence="2 5" id="KW-0489">Methyltransferase</keyword>
<protein>
    <recommendedName>
        <fullName evidence="5">U6 small nuclear RNA (adenine-(43)-N(6))-methyltransferase</fullName>
        <ecNumber evidence="5">2.1.1.-</ecNumber>
    </recommendedName>
</protein>
<keyword evidence="8" id="KW-1185">Reference proteome</keyword>
<dbReference type="SUPFAM" id="SSF53335">
    <property type="entry name" value="S-adenosyl-L-methionine-dependent methyltransferases"/>
    <property type="match status" value="1"/>
</dbReference>
<dbReference type="PANTHER" id="PTHR13393:SF0">
    <property type="entry name" value="RNA N6-ADENOSINE-METHYLTRANSFERASE METTL16"/>
    <property type="match status" value="1"/>
</dbReference>
<dbReference type="Proteomes" id="UP000789739">
    <property type="component" value="Unassembled WGS sequence"/>
</dbReference>
<dbReference type="GO" id="GO:0005634">
    <property type="term" value="C:nucleus"/>
    <property type="evidence" value="ECO:0007669"/>
    <property type="project" value="TreeGrafter"/>
</dbReference>
<dbReference type="GO" id="GO:0008168">
    <property type="term" value="F:methyltransferase activity"/>
    <property type="evidence" value="ECO:0007669"/>
    <property type="project" value="UniProtKB-UniRule"/>
</dbReference>
<dbReference type="InterPro" id="IPR010286">
    <property type="entry name" value="METTL16/RlmF"/>
</dbReference>
<dbReference type="PIRSF" id="PIRSF037350">
    <property type="entry name" value="Mtase_ZK1128_prd"/>
    <property type="match status" value="1"/>
</dbReference>
<reference evidence="7" key="1">
    <citation type="submission" date="2021-06" db="EMBL/GenBank/DDBJ databases">
        <authorList>
            <person name="Kallberg Y."/>
            <person name="Tangrot J."/>
            <person name="Rosling A."/>
        </authorList>
    </citation>
    <scope>NUCLEOTIDE SEQUENCE</scope>
    <source>
        <strain evidence="7">BR232B</strain>
    </source>
</reference>
<accession>A0A9N9BH63</accession>
<dbReference type="InterPro" id="IPR017182">
    <property type="entry name" value="METTL16/PsiM"/>
</dbReference>
<comment type="similarity">
    <text evidence="1 5">Belongs to the methyltransferase superfamily. METTL16/RlmF family.</text>
</comment>
<evidence type="ECO:0000256" key="3">
    <source>
        <dbReference type="ARBA" id="ARBA00022679"/>
    </source>
</evidence>
<organism evidence="7 8">
    <name type="scientific">Paraglomus brasilianum</name>
    <dbReference type="NCBI Taxonomy" id="144538"/>
    <lineage>
        <taxon>Eukaryota</taxon>
        <taxon>Fungi</taxon>
        <taxon>Fungi incertae sedis</taxon>
        <taxon>Mucoromycota</taxon>
        <taxon>Glomeromycotina</taxon>
        <taxon>Glomeromycetes</taxon>
        <taxon>Paraglomerales</taxon>
        <taxon>Paraglomeraceae</taxon>
        <taxon>Paraglomus</taxon>
    </lineage>
</organism>
<evidence type="ECO:0000313" key="8">
    <source>
        <dbReference type="Proteomes" id="UP000789739"/>
    </source>
</evidence>
<evidence type="ECO:0000256" key="1">
    <source>
        <dbReference type="ARBA" id="ARBA00005878"/>
    </source>
</evidence>
<dbReference type="Gene3D" id="3.40.50.150">
    <property type="entry name" value="Vaccinia Virus protein VP39"/>
    <property type="match status" value="1"/>
</dbReference>
<keyword evidence="3 5" id="KW-0808">Transferase</keyword>
<dbReference type="PANTHER" id="PTHR13393">
    <property type="entry name" value="SAM-DEPENDENT METHYLTRANSFERASE"/>
    <property type="match status" value="1"/>
</dbReference>
<feature type="binding site" evidence="6">
    <location>
        <position position="96"/>
    </location>
    <ligand>
        <name>S-adenosyl-L-methionine</name>
        <dbReference type="ChEBI" id="CHEBI:59789"/>
    </ligand>
</feature>
<sequence>MHPRNRYNTQPDFHVLAFKYPKFRKHVRYDKENKAYIDFHDPDAVRELSYTLLKNDFGLYLEIPNDALCPMVSLCQSCCDIDEPSTEYEICLHPNRLNYIHWIEDLICDVVSSTEDVYGIDIGTGASCIYPLLGCALNANWKFLATDAHKRLLEAAMNNVEKNNLSDRITLLLNSSNRKLPIDDVPERDYAFCMCNPPFYESVKQHEIAAANKKKPPSSTCTSSQDEMVTPGGEYQFIKDILEESLVFRRRISWYTSMIGRLETVDLIVAELKKHKIDNFVLTEFVQGKTRRWGIGWSFGNQRPPMAISQPSSRKLRHVKPPISEFVTTWDTNPTSLYFAITSILTEALVSYQRNSDSAVEKSNDFNDDSILCSGAVFVETWSRKTRRKIAAGEDITLNVETDQPLFKYAIRLEKSTEKNTEAQDRMKTKLTVSWIWGDNRNIFESFYLHLKRRLDEKFKTDKKQKIERNDKTTS</sequence>
<dbReference type="EMBL" id="CAJVPI010000716">
    <property type="protein sequence ID" value="CAG8565687.1"/>
    <property type="molecule type" value="Genomic_DNA"/>
</dbReference>